<dbReference type="Pfam" id="PF13302">
    <property type="entry name" value="Acetyltransf_3"/>
    <property type="match status" value="1"/>
</dbReference>
<dbReference type="GO" id="GO:0005737">
    <property type="term" value="C:cytoplasm"/>
    <property type="evidence" value="ECO:0007669"/>
    <property type="project" value="TreeGrafter"/>
</dbReference>
<keyword evidence="4" id="KW-1185">Reference proteome</keyword>
<dbReference type="InterPro" id="IPR000182">
    <property type="entry name" value="GNAT_dom"/>
</dbReference>
<evidence type="ECO:0000313" key="3">
    <source>
        <dbReference type="EMBL" id="MCF2533917.1"/>
    </source>
</evidence>
<reference evidence="3" key="1">
    <citation type="submission" date="2022-01" db="EMBL/GenBank/DDBJ databases">
        <title>Genome-Based Taxonomic Classification of the Phylum Actinobacteria.</title>
        <authorList>
            <person name="Gao Y."/>
        </authorList>
    </citation>
    <scope>NUCLEOTIDE SEQUENCE</scope>
    <source>
        <strain evidence="3">KLBMP 8922</strain>
    </source>
</reference>
<sequence length="188" mass="20386">MEPVEIAAGKYQLRPWNMQDVEAARVALEDPDIQRWRAPRPPGDDDGTWRDPKAWLAKRVGFWAEGKHACFIIMDAVTGAVLGDVSIQHIDTHLRTAEVGYWLMPEARGAGVATHGVATASRWAFGALGIHRLTLIHAAPNTASCAVANRTGFALEGVMRDGSVGPDGRHHDEHLHARLATDPPVPAA</sequence>
<dbReference type="GO" id="GO:0008999">
    <property type="term" value="F:protein-N-terminal-alanine acetyltransferase activity"/>
    <property type="evidence" value="ECO:0007669"/>
    <property type="project" value="TreeGrafter"/>
</dbReference>
<feature type="domain" description="N-acetyltransferase" evidence="2">
    <location>
        <begin position="11"/>
        <end position="182"/>
    </location>
</feature>
<evidence type="ECO:0000313" key="4">
    <source>
        <dbReference type="Proteomes" id="UP001165378"/>
    </source>
</evidence>
<gene>
    <name evidence="3" type="ORF">LZ495_42785</name>
</gene>
<feature type="region of interest" description="Disordered" evidence="1">
    <location>
        <begin position="164"/>
        <end position="188"/>
    </location>
</feature>
<dbReference type="SUPFAM" id="SSF55729">
    <property type="entry name" value="Acyl-CoA N-acyltransferases (Nat)"/>
    <property type="match status" value="1"/>
</dbReference>
<accession>A0AA41Q9U3</accession>
<dbReference type="PANTHER" id="PTHR43441:SF10">
    <property type="entry name" value="ACETYLTRANSFERASE"/>
    <property type="match status" value="1"/>
</dbReference>
<dbReference type="Proteomes" id="UP001165378">
    <property type="component" value="Unassembled WGS sequence"/>
</dbReference>
<feature type="compositionally biased region" description="Basic and acidic residues" evidence="1">
    <location>
        <begin position="167"/>
        <end position="176"/>
    </location>
</feature>
<proteinExistence type="predicted"/>
<name>A0AA41Q9U3_9ACTN</name>
<organism evidence="3 4">
    <name type="scientific">Yinghuangia soli</name>
    <dbReference type="NCBI Taxonomy" id="2908204"/>
    <lineage>
        <taxon>Bacteria</taxon>
        <taxon>Bacillati</taxon>
        <taxon>Actinomycetota</taxon>
        <taxon>Actinomycetes</taxon>
        <taxon>Kitasatosporales</taxon>
        <taxon>Streptomycetaceae</taxon>
        <taxon>Yinghuangia</taxon>
    </lineage>
</organism>
<dbReference type="InterPro" id="IPR016181">
    <property type="entry name" value="Acyl_CoA_acyltransferase"/>
</dbReference>
<dbReference type="GO" id="GO:1990189">
    <property type="term" value="F:protein N-terminal-serine acetyltransferase activity"/>
    <property type="evidence" value="ECO:0007669"/>
    <property type="project" value="TreeGrafter"/>
</dbReference>
<dbReference type="PANTHER" id="PTHR43441">
    <property type="entry name" value="RIBOSOMAL-PROTEIN-SERINE ACETYLTRANSFERASE"/>
    <property type="match status" value="1"/>
</dbReference>
<dbReference type="Gene3D" id="3.40.630.30">
    <property type="match status" value="1"/>
</dbReference>
<comment type="caution">
    <text evidence="3">The sequence shown here is derived from an EMBL/GenBank/DDBJ whole genome shotgun (WGS) entry which is preliminary data.</text>
</comment>
<evidence type="ECO:0000256" key="1">
    <source>
        <dbReference type="SAM" id="MobiDB-lite"/>
    </source>
</evidence>
<evidence type="ECO:0000259" key="2">
    <source>
        <dbReference type="PROSITE" id="PS51186"/>
    </source>
</evidence>
<dbReference type="PROSITE" id="PS51186">
    <property type="entry name" value="GNAT"/>
    <property type="match status" value="1"/>
</dbReference>
<dbReference type="AlphaFoldDB" id="A0AA41Q9U3"/>
<dbReference type="RefSeq" id="WP_235058683.1">
    <property type="nucleotide sequence ID" value="NZ_JAKFHA010000066.1"/>
</dbReference>
<dbReference type="InterPro" id="IPR051908">
    <property type="entry name" value="Ribosomal_N-acetyltransferase"/>
</dbReference>
<dbReference type="EMBL" id="JAKFHA010000066">
    <property type="protein sequence ID" value="MCF2533917.1"/>
    <property type="molecule type" value="Genomic_DNA"/>
</dbReference>
<protein>
    <submittedName>
        <fullName evidence="3">GNAT family N-acetyltransferase</fullName>
    </submittedName>
</protein>